<evidence type="ECO:0000313" key="2">
    <source>
        <dbReference type="EMBL" id="KFG28758.1"/>
    </source>
</evidence>
<dbReference type="AlphaFoldDB" id="A0A086J9E0"/>
<sequence length="163" mass="19143">MPCKTQSPRRRFYDVNRETSFVEIYRAIRWPLARNESCCRTDSIRACEKQAEIVVERLKERKQNFTAEDSKPRNHKNPEGFCSPLWTNTCEGFHRHRKPERTKKCRKAKRGTLHSEPTEFQRNTGDEKPPAVSSVETDVAAQQLPIHMLRRLARIPPFPYTCT</sequence>
<dbReference type="Proteomes" id="UP000028837">
    <property type="component" value="Unassembled WGS sequence"/>
</dbReference>
<dbReference type="VEuPathDB" id="ToxoDB:TGDOM2_357720"/>
<comment type="caution">
    <text evidence="2">The sequence shown here is derived from an EMBL/GenBank/DDBJ whole genome shotgun (WGS) entry which is preliminary data.</text>
</comment>
<organism evidence="2 3">
    <name type="scientific">Toxoplasma gondii GAB2-2007-GAL-DOM2</name>
    <dbReference type="NCBI Taxonomy" id="1130820"/>
    <lineage>
        <taxon>Eukaryota</taxon>
        <taxon>Sar</taxon>
        <taxon>Alveolata</taxon>
        <taxon>Apicomplexa</taxon>
        <taxon>Conoidasida</taxon>
        <taxon>Coccidia</taxon>
        <taxon>Eucoccidiorida</taxon>
        <taxon>Eimeriorina</taxon>
        <taxon>Sarcocystidae</taxon>
        <taxon>Toxoplasma</taxon>
    </lineage>
</organism>
<protein>
    <submittedName>
        <fullName evidence="2">Uncharacterized protein</fullName>
    </submittedName>
</protein>
<feature type="region of interest" description="Disordered" evidence="1">
    <location>
        <begin position="97"/>
        <end position="135"/>
    </location>
</feature>
<reference evidence="2 3" key="1">
    <citation type="submission" date="2014-02" db="EMBL/GenBank/DDBJ databases">
        <authorList>
            <person name="Sibley D."/>
            <person name="Venepally P."/>
            <person name="Karamycheva S."/>
            <person name="Hadjithomas M."/>
            <person name="Khan A."/>
            <person name="Brunk B."/>
            <person name="Roos D."/>
            <person name="Caler E."/>
            <person name="Lorenzi H."/>
        </authorList>
    </citation>
    <scope>NUCLEOTIDE SEQUENCE [LARGE SCALE GENOMIC DNA]</scope>
    <source>
        <strain evidence="2 3">GAB2-2007-GAL-DOM2</strain>
    </source>
</reference>
<feature type="compositionally biased region" description="Basic and acidic residues" evidence="1">
    <location>
        <begin position="116"/>
        <end position="129"/>
    </location>
</feature>
<accession>A0A086J9E0</accession>
<dbReference type="EMBL" id="AHZU02001868">
    <property type="protein sequence ID" value="KFG28758.1"/>
    <property type="molecule type" value="Genomic_DNA"/>
</dbReference>
<evidence type="ECO:0000256" key="1">
    <source>
        <dbReference type="SAM" id="MobiDB-lite"/>
    </source>
</evidence>
<name>A0A086J9E0_TOXGO</name>
<feature type="compositionally biased region" description="Basic residues" evidence="1">
    <location>
        <begin position="97"/>
        <end position="112"/>
    </location>
</feature>
<evidence type="ECO:0000313" key="3">
    <source>
        <dbReference type="Proteomes" id="UP000028837"/>
    </source>
</evidence>
<gene>
    <name evidence="2" type="ORF">TGDOM2_357720</name>
</gene>
<proteinExistence type="predicted"/>